<dbReference type="EMBL" id="KZ678509">
    <property type="protein sequence ID" value="PSR81105.1"/>
    <property type="molecule type" value="Genomic_DNA"/>
</dbReference>
<gene>
    <name evidence="4" type="ORF">BD289DRAFT_439483</name>
</gene>
<dbReference type="PROSITE" id="PS51229">
    <property type="entry name" value="DCUN1"/>
    <property type="match status" value="1"/>
</dbReference>
<dbReference type="Pfam" id="PF03556">
    <property type="entry name" value="Cullin_binding"/>
    <property type="match status" value="1"/>
</dbReference>
<feature type="domain" description="DCUN1" evidence="3">
    <location>
        <begin position="53"/>
        <end position="258"/>
    </location>
</feature>
<dbReference type="GO" id="GO:0097602">
    <property type="term" value="F:cullin family protein binding"/>
    <property type="evidence" value="ECO:0007669"/>
    <property type="project" value="TreeGrafter"/>
</dbReference>
<dbReference type="GO" id="GO:0032182">
    <property type="term" value="F:ubiquitin-like protein binding"/>
    <property type="evidence" value="ECO:0007669"/>
    <property type="project" value="TreeGrafter"/>
</dbReference>
<dbReference type="InterPro" id="IPR042460">
    <property type="entry name" value="DCN1-like_PONY"/>
</dbReference>
<dbReference type="InterPro" id="IPR005176">
    <property type="entry name" value="PONY_dom"/>
</dbReference>
<name>A0A2T3A1H9_9PEZI</name>
<dbReference type="Pfam" id="PF14555">
    <property type="entry name" value="UBA_4"/>
    <property type="match status" value="1"/>
</dbReference>
<evidence type="ECO:0000313" key="4">
    <source>
        <dbReference type="EMBL" id="PSR81105.1"/>
    </source>
</evidence>
<protein>
    <recommendedName>
        <fullName evidence="2">Defective in cullin neddylation protein</fullName>
    </recommendedName>
</protein>
<proteinExistence type="predicted"/>
<dbReference type="Gene3D" id="1.10.8.10">
    <property type="entry name" value="DNA helicase RuvA subunit, C-terminal domain"/>
    <property type="match status" value="1"/>
</dbReference>
<keyword evidence="1" id="KW-0833">Ubl conjugation pathway</keyword>
<dbReference type="Gene3D" id="1.10.238.10">
    <property type="entry name" value="EF-hand"/>
    <property type="match status" value="1"/>
</dbReference>
<dbReference type="InParanoid" id="A0A2T3A1H9"/>
<evidence type="ECO:0000256" key="2">
    <source>
        <dbReference type="RuleBase" id="RU410713"/>
    </source>
</evidence>
<dbReference type="STRING" id="2025994.A0A2T3A1H9"/>
<dbReference type="OrthoDB" id="27198at2759"/>
<keyword evidence="5" id="KW-1185">Reference proteome</keyword>
<evidence type="ECO:0000313" key="5">
    <source>
        <dbReference type="Proteomes" id="UP000241462"/>
    </source>
</evidence>
<dbReference type="Gene3D" id="1.10.238.200">
    <property type="entry name" value="Cullin, PONY binding domain"/>
    <property type="match status" value="1"/>
</dbReference>
<dbReference type="AlphaFoldDB" id="A0A2T3A1H9"/>
<comment type="function">
    <text evidence="2">Neddylation of cullins play an essential role in the regulation of SCF-type complexes activity.</text>
</comment>
<sequence>MPPLTTVQKAIVQRFMNATGANEKTAQRFLRNANYKLDVAADTYLSAASSDTGRVAAIEKAYDDMVTTSRGDTRDVLSTETTLEYLQQDLGVNVENAEMFVALEVIKAPAVGEITRQGFVDGWKATDLSTFSKAAQKQHVQDSIALMSSDPAYFRKVYRHAFIAGKESSQKSLALEYAKIYWTILFAEPGRPWKTAARDWGSLWLEFVEEKYTHSVSKDLWNMTLEFAYKTMADESLSFYNAEDSWPGVVDDFVVWYRAKFPKQNTTEDQMDESQ</sequence>
<organism evidence="4 5">
    <name type="scientific">Coniella lustricola</name>
    <dbReference type="NCBI Taxonomy" id="2025994"/>
    <lineage>
        <taxon>Eukaryota</taxon>
        <taxon>Fungi</taxon>
        <taxon>Dikarya</taxon>
        <taxon>Ascomycota</taxon>
        <taxon>Pezizomycotina</taxon>
        <taxon>Sordariomycetes</taxon>
        <taxon>Sordariomycetidae</taxon>
        <taxon>Diaporthales</taxon>
        <taxon>Schizoparmaceae</taxon>
        <taxon>Coniella</taxon>
    </lineage>
</organism>
<dbReference type="GO" id="GO:0045116">
    <property type="term" value="P:protein neddylation"/>
    <property type="evidence" value="ECO:0007669"/>
    <property type="project" value="TreeGrafter"/>
</dbReference>
<dbReference type="PANTHER" id="PTHR12281">
    <property type="entry name" value="RP42 RELATED"/>
    <property type="match status" value="1"/>
</dbReference>
<evidence type="ECO:0000259" key="3">
    <source>
        <dbReference type="PROSITE" id="PS51229"/>
    </source>
</evidence>
<dbReference type="SUPFAM" id="SSF46934">
    <property type="entry name" value="UBA-like"/>
    <property type="match status" value="1"/>
</dbReference>
<dbReference type="InterPro" id="IPR009060">
    <property type="entry name" value="UBA-like_sf"/>
</dbReference>
<dbReference type="GO" id="GO:0000151">
    <property type="term" value="C:ubiquitin ligase complex"/>
    <property type="evidence" value="ECO:0007669"/>
    <property type="project" value="TreeGrafter"/>
</dbReference>
<evidence type="ECO:0000256" key="1">
    <source>
        <dbReference type="ARBA" id="ARBA00022786"/>
    </source>
</evidence>
<accession>A0A2T3A1H9</accession>
<dbReference type="InterPro" id="IPR014764">
    <property type="entry name" value="DCN-prot"/>
</dbReference>
<reference evidence="4 5" key="1">
    <citation type="journal article" date="2018" name="Mycol. Prog.">
        <title>Coniella lustricola, a new species from submerged detritus.</title>
        <authorList>
            <person name="Raudabaugh D.B."/>
            <person name="Iturriaga T."/>
            <person name="Carver A."/>
            <person name="Mondo S."/>
            <person name="Pangilinan J."/>
            <person name="Lipzen A."/>
            <person name="He G."/>
            <person name="Amirebrahimi M."/>
            <person name="Grigoriev I.V."/>
            <person name="Miller A.N."/>
        </authorList>
    </citation>
    <scope>NUCLEOTIDE SEQUENCE [LARGE SCALE GENOMIC DNA]</scope>
    <source>
        <strain evidence="4 5">B22-T-1</strain>
    </source>
</reference>
<dbReference type="PANTHER" id="PTHR12281:SF31">
    <property type="entry name" value="DCN1-LIKE PROTEIN 3"/>
    <property type="match status" value="1"/>
</dbReference>
<dbReference type="GO" id="GO:0031624">
    <property type="term" value="F:ubiquitin conjugating enzyme binding"/>
    <property type="evidence" value="ECO:0007669"/>
    <property type="project" value="TreeGrafter"/>
</dbReference>
<dbReference type="Proteomes" id="UP000241462">
    <property type="component" value="Unassembled WGS sequence"/>
</dbReference>